<protein>
    <submittedName>
        <fullName evidence="3">Uncharacterized protein</fullName>
    </submittedName>
</protein>
<organism evidence="3">
    <name type="scientific">Arion vulgaris</name>
    <dbReference type="NCBI Taxonomy" id="1028688"/>
    <lineage>
        <taxon>Eukaryota</taxon>
        <taxon>Metazoa</taxon>
        <taxon>Spiralia</taxon>
        <taxon>Lophotrochozoa</taxon>
        <taxon>Mollusca</taxon>
        <taxon>Gastropoda</taxon>
        <taxon>Heterobranchia</taxon>
        <taxon>Euthyneura</taxon>
        <taxon>Panpulmonata</taxon>
        <taxon>Eupulmonata</taxon>
        <taxon>Stylommatophora</taxon>
        <taxon>Helicina</taxon>
        <taxon>Arionoidea</taxon>
        <taxon>Arionidae</taxon>
        <taxon>Arion</taxon>
    </lineage>
</organism>
<evidence type="ECO:0000313" key="1">
    <source>
        <dbReference type="EMBL" id="CEK95152.1"/>
    </source>
</evidence>
<proteinExistence type="predicted"/>
<gene>
    <name evidence="3" type="primary">ORF205671</name>
    <name evidence="1" type="synonym">ORF205667</name>
    <name evidence="2" type="synonym">ORF205669</name>
</gene>
<evidence type="ECO:0000313" key="3">
    <source>
        <dbReference type="EMBL" id="CEK95154.1"/>
    </source>
</evidence>
<dbReference type="EMBL" id="HACG01048289">
    <property type="protein sequence ID" value="CEK95154.1"/>
    <property type="molecule type" value="Transcribed_RNA"/>
</dbReference>
<dbReference type="EMBL" id="HACG01048287">
    <property type="protein sequence ID" value="CEK95152.1"/>
    <property type="molecule type" value="Transcribed_RNA"/>
</dbReference>
<accession>A0A0B7BPC4</accession>
<dbReference type="EMBL" id="HACG01048288">
    <property type="protein sequence ID" value="CEK95153.1"/>
    <property type="molecule type" value="Transcribed_RNA"/>
</dbReference>
<sequence>MFQYRHHMLEMPCARSPNVAITTQEGNMDKHMSTVCQIERRYANHGNTKHLIDLPLGRM</sequence>
<name>A0A0B7BPC4_9EUPU</name>
<evidence type="ECO:0000313" key="2">
    <source>
        <dbReference type="EMBL" id="CEK95153.1"/>
    </source>
</evidence>
<reference evidence="3" key="1">
    <citation type="submission" date="2014-12" db="EMBL/GenBank/DDBJ databases">
        <title>Insight into the proteome of Arion vulgaris.</title>
        <authorList>
            <person name="Aradska J."/>
            <person name="Bulat T."/>
            <person name="Smidak R."/>
            <person name="Sarate P."/>
            <person name="Gangsoo J."/>
            <person name="Sialana F."/>
            <person name="Bilban M."/>
            <person name="Lubec G."/>
        </authorList>
    </citation>
    <scope>NUCLEOTIDE SEQUENCE</scope>
    <source>
        <tissue evidence="3">Skin</tissue>
    </source>
</reference>
<dbReference type="AlphaFoldDB" id="A0A0B7BPC4"/>